<keyword evidence="2" id="KW-1185">Reference proteome</keyword>
<dbReference type="Proteomes" id="UP000247702">
    <property type="component" value="Unassembled WGS sequence"/>
</dbReference>
<accession>A0A2Z6Q7Z2</accession>
<dbReference type="AlphaFoldDB" id="A0A2Z6Q7Z2"/>
<organism evidence="1 2">
    <name type="scientific">Rhizophagus clarus</name>
    <dbReference type="NCBI Taxonomy" id="94130"/>
    <lineage>
        <taxon>Eukaryota</taxon>
        <taxon>Fungi</taxon>
        <taxon>Fungi incertae sedis</taxon>
        <taxon>Mucoromycota</taxon>
        <taxon>Glomeromycotina</taxon>
        <taxon>Glomeromycetes</taxon>
        <taxon>Glomerales</taxon>
        <taxon>Glomeraceae</taxon>
        <taxon>Rhizophagus</taxon>
    </lineage>
</organism>
<proteinExistence type="predicted"/>
<evidence type="ECO:0000313" key="2">
    <source>
        <dbReference type="Proteomes" id="UP000247702"/>
    </source>
</evidence>
<gene>
    <name evidence="1" type="ORF">RclHR1_12720004</name>
</gene>
<protein>
    <submittedName>
        <fullName evidence="1">Uncharacterized protein</fullName>
    </submittedName>
</protein>
<comment type="caution">
    <text evidence="1">The sequence shown here is derived from an EMBL/GenBank/DDBJ whole genome shotgun (WGS) entry which is preliminary data.</text>
</comment>
<name>A0A2Z6Q7Z2_9GLOM</name>
<sequence>MDSIRRSETPFRGRSLSLELHFEVQNSFRGGLYDISKRQTMVFRRSGIQRRTGILKIWKFFRGGLLSERSRPRYFEDRPISRQIRFASFWRSSSRIQSYRLFRRLPDEFED</sequence>
<reference evidence="1 2" key="1">
    <citation type="submission" date="2017-11" db="EMBL/GenBank/DDBJ databases">
        <title>The genome of Rhizophagus clarus HR1 reveals common genetic basis of auxotrophy among arbuscular mycorrhizal fungi.</title>
        <authorList>
            <person name="Kobayashi Y."/>
        </authorList>
    </citation>
    <scope>NUCLEOTIDE SEQUENCE [LARGE SCALE GENOMIC DNA]</scope>
    <source>
        <strain evidence="1 2">HR1</strain>
    </source>
</reference>
<evidence type="ECO:0000313" key="1">
    <source>
        <dbReference type="EMBL" id="GBB86297.1"/>
    </source>
</evidence>
<dbReference type="EMBL" id="BEXD01000305">
    <property type="protein sequence ID" value="GBB86297.1"/>
    <property type="molecule type" value="Genomic_DNA"/>
</dbReference>